<dbReference type="PANTHER" id="PTHR30329:SF21">
    <property type="entry name" value="LIPOPROTEIN YIAD-RELATED"/>
    <property type="match status" value="1"/>
</dbReference>
<keyword evidence="7 8" id="KW-0131">Cell cycle</keyword>
<reference evidence="12 13" key="1">
    <citation type="submission" date="2024-06" db="EMBL/GenBank/DDBJ databases">
        <authorList>
            <person name="Li F."/>
        </authorList>
    </citation>
    <scope>NUCLEOTIDE SEQUENCE [LARGE SCALE GENOMIC DNA]</scope>
    <source>
        <strain evidence="12 13">GXAS 311</strain>
    </source>
</reference>
<proteinExistence type="inferred from homology"/>
<evidence type="ECO:0000256" key="7">
    <source>
        <dbReference type="ARBA" id="ARBA00023306"/>
    </source>
</evidence>
<comment type="function">
    <text evidence="8">Part of the Tol-Pal system, which plays a role in outer membrane invagination during cell division and is important for maintaining outer membrane integrity.</text>
</comment>
<evidence type="ECO:0000256" key="1">
    <source>
        <dbReference type="ARBA" id="ARBA00022618"/>
    </source>
</evidence>
<gene>
    <name evidence="8 12" type="primary">pal</name>
    <name evidence="12" type="ORF">ABVT43_11605</name>
</gene>
<keyword evidence="1 8" id="KW-0132">Cell division</keyword>
<evidence type="ECO:0000256" key="6">
    <source>
        <dbReference type="ARBA" id="ARBA00023288"/>
    </source>
</evidence>
<dbReference type="InterPro" id="IPR036737">
    <property type="entry name" value="OmpA-like_sf"/>
</dbReference>
<dbReference type="HAMAP" id="MF_02204">
    <property type="entry name" value="Pal"/>
    <property type="match status" value="1"/>
</dbReference>
<keyword evidence="4 8" id="KW-0564">Palmitate</keyword>
<evidence type="ECO:0000256" key="5">
    <source>
        <dbReference type="ARBA" id="ARBA00023237"/>
    </source>
</evidence>
<name>A0ABV2BVG4_9GAMM</name>
<feature type="chain" id="PRO_5045139021" description="Peptidoglycan-associated lipoprotein" evidence="10">
    <location>
        <begin position="24"/>
        <end position="177"/>
    </location>
</feature>
<comment type="similarity">
    <text evidence="8">Belongs to the Pal lipoprotein family.</text>
</comment>
<dbReference type="Gene3D" id="3.30.1330.60">
    <property type="entry name" value="OmpA-like domain"/>
    <property type="match status" value="1"/>
</dbReference>
<dbReference type="CDD" id="cd07185">
    <property type="entry name" value="OmpA_C-like"/>
    <property type="match status" value="1"/>
</dbReference>
<evidence type="ECO:0000256" key="9">
    <source>
        <dbReference type="SAM" id="MobiDB-lite"/>
    </source>
</evidence>
<organism evidence="12 13">
    <name type="scientific">Aliikangiella maris</name>
    <dbReference type="NCBI Taxonomy" id="3162458"/>
    <lineage>
        <taxon>Bacteria</taxon>
        <taxon>Pseudomonadati</taxon>
        <taxon>Pseudomonadota</taxon>
        <taxon>Gammaproteobacteria</taxon>
        <taxon>Oceanospirillales</taxon>
        <taxon>Pleioneaceae</taxon>
        <taxon>Aliikangiella</taxon>
    </lineage>
</organism>
<feature type="compositionally biased region" description="Low complexity" evidence="9">
    <location>
        <begin position="38"/>
        <end position="48"/>
    </location>
</feature>
<dbReference type="PRINTS" id="PR01021">
    <property type="entry name" value="OMPADOMAIN"/>
</dbReference>
<dbReference type="PROSITE" id="PS51257">
    <property type="entry name" value="PROKAR_LIPOPROTEIN"/>
    <property type="match status" value="1"/>
</dbReference>
<sequence length="177" mass="19330">MSITKLGKGFIVLASAVFLFACAGKETVSNNNAEQSQETETTTVTTTTPAADVETAEERMARINTETRQARVVYFDLDDDTIKPEARALLEAHAWFLSRNNAITVVVEGHCDERGTPAYNLALGERRAKAIAQLLMINGVAASQIRTVSKGEEEPAIDGHDESAWSQNRRGVLEYEG</sequence>
<dbReference type="SUPFAM" id="SSF103088">
    <property type="entry name" value="OmpA-like"/>
    <property type="match status" value="1"/>
</dbReference>
<evidence type="ECO:0000256" key="2">
    <source>
        <dbReference type="ARBA" id="ARBA00022729"/>
    </source>
</evidence>
<dbReference type="InterPro" id="IPR050330">
    <property type="entry name" value="Bact_OuterMem_StrucFunc"/>
</dbReference>
<dbReference type="InterPro" id="IPR039001">
    <property type="entry name" value="Pal"/>
</dbReference>
<dbReference type="InterPro" id="IPR006664">
    <property type="entry name" value="OMP_bac"/>
</dbReference>
<evidence type="ECO:0000256" key="8">
    <source>
        <dbReference type="HAMAP-Rule" id="MF_02204"/>
    </source>
</evidence>
<comment type="subunit">
    <text evidence="8">The Tol-Pal system is composed of five core proteins: the inner membrane proteins TolA, TolQ and TolR, the periplasmic protein TolB and the outer membrane protein Pal. They form a network linking the inner and outer membranes and the peptidoglycan layer.</text>
</comment>
<evidence type="ECO:0000256" key="4">
    <source>
        <dbReference type="ARBA" id="ARBA00023139"/>
    </source>
</evidence>
<keyword evidence="13" id="KW-1185">Reference proteome</keyword>
<feature type="region of interest" description="Disordered" evidence="9">
    <location>
        <begin position="29"/>
        <end position="48"/>
    </location>
</feature>
<dbReference type="EMBL" id="JBEVCJ010000013">
    <property type="protein sequence ID" value="MET1255773.1"/>
    <property type="molecule type" value="Genomic_DNA"/>
</dbReference>
<feature type="signal peptide" evidence="10">
    <location>
        <begin position="1"/>
        <end position="23"/>
    </location>
</feature>
<evidence type="ECO:0000313" key="13">
    <source>
        <dbReference type="Proteomes" id="UP001548189"/>
    </source>
</evidence>
<dbReference type="PROSITE" id="PS51123">
    <property type="entry name" value="OMPA_2"/>
    <property type="match status" value="1"/>
</dbReference>
<dbReference type="InterPro" id="IPR014169">
    <property type="entry name" value="Pal_lipo_C"/>
</dbReference>
<dbReference type="RefSeq" id="WP_353896358.1">
    <property type="nucleotide sequence ID" value="NZ_JBEVCJ010000013.1"/>
</dbReference>
<evidence type="ECO:0000259" key="11">
    <source>
        <dbReference type="PROSITE" id="PS51123"/>
    </source>
</evidence>
<keyword evidence="2 8" id="KW-0732">Signal</keyword>
<evidence type="ECO:0000313" key="12">
    <source>
        <dbReference type="EMBL" id="MET1255773.1"/>
    </source>
</evidence>
<accession>A0ABV2BVG4</accession>
<dbReference type="InterPro" id="IPR006665">
    <property type="entry name" value="OmpA-like"/>
</dbReference>
<dbReference type="Proteomes" id="UP001548189">
    <property type="component" value="Unassembled WGS sequence"/>
</dbReference>
<keyword evidence="5 8" id="KW-0998">Cell outer membrane</keyword>
<keyword evidence="6 8" id="KW-0449">Lipoprotein</keyword>
<protein>
    <recommendedName>
        <fullName evidence="8">Peptidoglycan-associated lipoprotein</fullName>
        <shortName evidence="8">PAL</shortName>
    </recommendedName>
</protein>
<evidence type="ECO:0000256" key="10">
    <source>
        <dbReference type="SAM" id="SignalP"/>
    </source>
</evidence>
<evidence type="ECO:0000256" key="3">
    <source>
        <dbReference type="ARBA" id="ARBA00023136"/>
    </source>
</evidence>
<feature type="domain" description="OmpA-like" evidence="11">
    <location>
        <begin position="62"/>
        <end position="177"/>
    </location>
</feature>
<dbReference type="PANTHER" id="PTHR30329">
    <property type="entry name" value="STATOR ELEMENT OF FLAGELLAR MOTOR COMPLEX"/>
    <property type="match status" value="1"/>
</dbReference>
<comment type="caution">
    <text evidence="12">The sequence shown here is derived from an EMBL/GenBank/DDBJ whole genome shotgun (WGS) entry which is preliminary data.</text>
</comment>
<dbReference type="Pfam" id="PF00691">
    <property type="entry name" value="OmpA"/>
    <property type="match status" value="1"/>
</dbReference>
<dbReference type="NCBIfam" id="TIGR02802">
    <property type="entry name" value="Pal_lipo"/>
    <property type="match status" value="1"/>
</dbReference>
<keyword evidence="3 8" id="KW-0472">Membrane</keyword>
<comment type="subcellular location">
    <subcellularLocation>
        <location evidence="8">Cell outer membrane</location>
        <topology evidence="8">Lipid-anchor</topology>
    </subcellularLocation>
</comment>